<comment type="caution">
    <text evidence="1">The sequence shown here is derived from an EMBL/GenBank/DDBJ whole genome shotgun (WGS) entry which is preliminary data.</text>
</comment>
<dbReference type="AlphaFoldDB" id="A0A1J9VIJ6"/>
<gene>
    <name evidence="1" type="ORF">BAU28_16720</name>
</gene>
<sequence length="66" mass="7888">MQRNIHRLTNVYIQFYGSGSKKVWSNDLEKLIHDLKTKKILQNNHIKSNHLYLLVPFVFDTYPIDT</sequence>
<dbReference type="GeneID" id="87595367"/>
<name>A0A1J9VIJ6_9BACI</name>
<protein>
    <submittedName>
        <fullName evidence="1">Uncharacterized protein</fullName>
    </submittedName>
</protein>
<evidence type="ECO:0000313" key="2">
    <source>
        <dbReference type="Proteomes" id="UP000182788"/>
    </source>
</evidence>
<reference evidence="1 2" key="1">
    <citation type="submission" date="2016-06" db="EMBL/GenBank/DDBJ databases">
        <title>First insights into the genetic diversity and population structure of in the Bacillus cereus group bacteria from diverse marine environments.</title>
        <authorList>
            <person name="Liu Y."/>
            <person name="Lai Q."/>
            <person name="Shao Z."/>
        </authorList>
    </citation>
    <scope>NUCLEOTIDE SEQUENCE [LARGE SCALE GENOMIC DNA]</scope>
    <source>
        <strain evidence="1 2">NH24A2</strain>
    </source>
</reference>
<accession>A0A1J9VIJ6</accession>
<dbReference type="Proteomes" id="UP000182788">
    <property type="component" value="Unassembled WGS sequence"/>
</dbReference>
<dbReference type="RefSeq" id="WP_165615187.1">
    <property type="nucleotide sequence ID" value="NZ_CBCSHB010000039.1"/>
</dbReference>
<dbReference type="EMBL" id="MAOI01000102">
    <property type="protein sequence ID" value="OJD75420.1"/>
    <property type="molecule type" value="Genomic_DNA"/>
</dbReference>
<organism evidence="1 2">
    <name type="scientific">Bacillus paramycoides</name>
    <dbReference type="NCBI Taxonomy" id="2026194"/>
    <lineage>
        <taxon>Bacteria</taxon>
        <taxon>Bacillati</taxon>
        <taxon>Bacillota</taxon>
        <taxon>Bacilli</taxon>
        <taxon>Bacillales</taxon>
        <taxon>Bacillaceae</taxon>
        <taxon>Bacillus</taxon>
        <taxon>Bacillus cereus group</taxon>
    </lineage>
</organism>
<proteinExistence type="predicted"/>
<evidence type="ECO:0000313" key="1">
    <source>
        <dbReference type="EMBL" id="OJD75420.1"/>
    </source>
</evidence>